<evidence type="ECO:0000313" key="2">
    <source>
        <dbReference type="Proteomes" id="UP000232323"/>
    </source>
</evidence>
<proteinExistence type="predicted"/>
<dbReference type="EMBL" id="BEGY01000010">
    <property type="protein sequence ID" value="GAX75073.1"/>
    <property type="molecule type" value="Genomic_DNA"/>
</dbReference>
<dbReference type="AlphaFoldDB" id="A0A250WW44"/>
<protein>
    <submittedName>
        <fullName evidence="1">Uncharacterized protein</fullName>
    </submittedName>
</protein>
<dbReference type="InterPro" id="IPR029063">
    <property type="entry name" value="SAM-dependent_MTases_sf"/>
</dbReference>
<sequence>MSNAGLVNMSYAAKEYWDSRYSNLLSNHARALKPRAVANAHLTNDSSTLKSGCDEEVEYEFDWLCSFEDVQPLLMYLLGMQVPDLSGLQAPNLNSINNLICALKHHEVIDQSDAQAETTSTTLKTAMHQELQHTYFVLDLGSGNSTLLRSLCDHVPQVIPIALDYSLEAFRCLLEAEKTQVAPILVHSLPGSIPSQDKEALKDNIFAQRARPQGDQILNQDDMRQKQNGSVHHVTSCALHLNATLHVHMFLVQTQCTM</sequence>
<gene>
    <name evidence="1" type="ORF">CEUSTIGMA_g2517.t1</name>
</gene>
<comment type="caution">
    <text evidence="1">The sequence shown here is derived from an EMBL/GenBank/DDBJ whole genome shotgun (WGS) entry which is preliminary data.</text>
</comment>
<dbReference type="Proteomes" id="UP000232323">
    <property type="component" value="Unassembled WGS sequence"/>
</dbReference>
<reference evidence="1 2" key="1">
    <citation type="submission" date="2017-08" db="EMBL/GenBank/DDBJ databases">
        <title>Acidophilic green algal genome provides insights into adaptation to an acidic environment.</title>
        <authorList>
            <person name="Hirooka S."/>
            <person name="Hirose Y."/>
            <person name="Kanesaki Y."/>
            <person name="Higuchi S."/>
            <person name="Fujiwara T."/>
            <person name="Onuma R."/>
            <person name="Era A."/>
            <person name="Ohbayashi R."/>
            <person name="Uzuka A."/>
            <person name="Nozaki H."/>
            <person name="Yoshikawa H."/>
            <person name="Miyagishima S.Y."/>
        </authorList>
    </citation>
    <scope>NUCLEOTIDE SEQUENCE [LARGE SCALE GENOMIC DNA]</scope>
    <source>
        <strain evidence="1 2">NIES-2499</strain>
    </source>
</reference>
<keyword evidence="2" id="KW-1185">Reference proteome</keyword>
<organism evidence="1 2">
    <name type="scientific">Chlamydomonas eustigma</name>
    <dbReference type="NCBI Taxonomy" id="1157962"/>
    <lineage>
        <taxon>Eukaryota</taxon>
        <taxon>Viridiplantae</taxon>
        <taxon>Chlorophyta</taxon>
        <taxon>core chlorophytes</taxon>
        <taxon>Chlorophyceae</taxon>
        <taxon>CS clade</taxon>
        <taxon>Chlamydomonadales</taxon>
        <taxon>Chlamydomonadaceae</taxon>
        <taxon>Chlamydomonas</taxon>
    </lineage>
</organism>
<name>A0A250WW44_9CHLO</name>
<accession>A0A250WW44</accession>
<dbReference type="Gene3D" id="3.40.50.150">
    <property type="entry name" value="Vaccinia Virus protein VP39"/>
    <property type="match status" value="1"/>
</dbReference>
<evidence type="ECO:0000313" key="1">
    <source>
        <dbReference type="EMBL" id="GAX75073.1"/>
    </source>
</evidence>